<gene>
    <name evidence="1" type="ORF">SAMN05421630_101208</name>
</gene>
<accession>A0A222VML4</accession>
<dbReference type="Proteomes" id="UP000199494">
    <property type="component" value="Unassembled WGS sequence"/>
</dbReference>
<dbReference type="AlphaFoldDB" id="A0A222VML4"/>
<organism evidence="1 2">
    <name type="scientific">Prauserella marina</name>
    <dbReference type="NCBI Taxonomy" id="530584"/>
    <lineage>
        <taxon>Bacteria</taxon>
        <taxon>Bacillati</taxon>
        <taxon>Actinomycetota</taxon>
        <taxon>Actinomycetes</taxon>
        <taxon>Pseudonocardiales</taxon>
        <taxon>Pseudonocardiaceae</taxon>
        <taxon>Prauserella</taxon>
    </lineage>
</organism>
<name>A0A222VML4_9PSEU</name>
<protein>
    <submittedName>
        <fullName evidence="1">Uncharacterized protein</fullName>
    </submittedName>
</protein>
<dbReference type="OrthoDB" id="7067492at2"/>
<evidence type="ECO:0000313" key="1">
    <source>
        <dbReference type="EMBL" id="SDC04615.1"/>
    </source>
</evidence>
<keyword evidence="2" id="KW-1185">Reference proteome</keyword>
<dbReference type="KEGG" id="pmad:BAY61_09235"/>
<proteinExistence type="predicted"/>
<evidence type="ECO:0000313" key="2">
    <source>
        <dbReference type="Proteomes" id="UP000199494"/>
    </source>
</evidence>
<reference evidence="1 2" key="1">
    <citation type="submission" date="2016-10" db="EMBL/GenBank/DDBJ databases">
        <authorList>
            <person name="de Groot N.N."/>
        </authorList>
    </citation>
    <scope>NUCLEOTIDE SEQUENCE [LARGE SCALE GENOMIC DNA]</scope>
    <source>
        <strain evidence="1 2">CGMCC 4.5506</strain>
    </source>
</reference>
<dbReference type="EMBL" id="FMZE01000001">
    <property type="protein sequence ID" value="SDC04615.1"/>
    <property type="molecule type" value="Genomic_DNA"/>
</dbReference>
<sequence>MRRIDNLHVRVLAAPRQQVGELIDSLSGSQDMLWPSHAWPKMRLSGPLGAGAEGGHGPIRYRVESCTPGAQVRFRFSAPRGFDGFHEFAVHSLSADVTRLTHLLVLRPRFPASITAPLVWLPLHDALIEDCLDLAELAVTGTIAEPARWSPYVRALRAVAGLPAATRWFRNPLA</sequence>
<dbReference type="RefSeq" id="WP_091795116.1">
    <property type="nucleotide sequence ID" value="NZ_CP016353.1"/>
</dbReference>
<dbReference type="STRING" id="530584.SAMN05421630_101208"/>